<dbReference type="EMBL" id="BAAANN010000037">
    <property type="protein sequence ID" value="GAA1982434.1"/>
    <property type="molecule type" value="Genomic_DNA"/>
</dbReference>
<keyword evidence="2" id="KW-1185">Reference proteome</keyword>
<evidence type="ECO:0000313" key="2">
    <source>
        <dbReference type="Proteomes" id="UP001501116"/>
    </source>
</evidence>
<dbReference type="Proteomes" id="UP001501116">
    <property type="component" value="Unassembled WGS sequence"/>
</dbReference>
<accession>A0ABN2S9G2</accession>
<name>A0ABN2S9G2_9PSEU</name>
<proteinExistence type="predicted"/>
<sequence length="98" mass="9987">MDTQSRHGLSGLYANVQPKAEVWKVLPAIQGFPAVASVTPSGGAPDRYCSISVGLLDTATVDVGLFLGDSKIGKVDPCTVGSRAADAAVSTLREKAGA</sequence>
<gene>
    <name evidence="1" type="ORF">GCM10009754_69170</name>
</gene>
<comment type="caution">
    <text evidence="1">The sequence shown here is derived from an EMBL/GenBank/DDBJ whole genome shotgun (WGS) entry which is preliminary data.</text>
</comment>
<protein>
    <submittedName>
        <fullName evidence="1">Uncharacterized protein</fullName>
    </submittedName>
</protein>
<organism evidence="1 2">
    <name type="scientific">Amycolatopsis minnesotensis</name>
    <dbReference type="NCBI Taxonomy" id="337894"/>
    <lineage>
        <taxon>Bacteria</taxon>
        <taxon>Bacillati</taxon>
        <taxon>Actinomycetota</taxon>
        <taxon>Actinomycetes</taxon>
        <taxon>Pseudonocardiales</taxon>
        <taxon>Pseudonocardiaceae</taxon>
        <taxon>Amycolatopsis</taxon>
    </lineage>
</organism>
<evidence type="ECO:0000313" key="1">
    <source>
        <dbReference type="EMBL" id="GAA1982434.1"/>
    </source>
</evidence>
<reference evidence="1 2" key="1">
    <citation type="journal article" date="2019" name="Int. J. Syst. Evol. Microbiol.">
        <title>The Global Catalogue of Microorganisms (GCM) 10K type strain sequencing project: providing services to taxonomists for standard genome sequencing and annotation.</title>
        <authorList>
            <consortium name="The Broad Institute Genomics Platform"/>
            <consortium name="The Broad Institute Genome Sequencing Center for Infectious Disease"/>
            <person name="Wu L."/>
            <person name="Ma J."/>
        </authorList>
    </citation>
    <scope>NUCLEOTIDE SEQUENCE [LARGE SCALE GENOMIC DNA]</scope>
    <source>
        <strain evidence="1 2">JCM 14545</strain>
    </source>
</reference>